<feature type="region of interest" description="Disordered" evidence="6">
    <location>
        <begin position="1"/>
        <end position="25"/>
    </location>
</feature>
<dbReference type="PROSITE" id="PS50217">
    <property type="entry name" value="BZIP"/>
    <property type="match status" value="1"/>
</dbReference>
<dbReference type="PANTHER" id="PTHR15284:SF6">
    <property type="entry name" value="HYPOTHETICAL LOC799271-RELATED"/>
    <property type="match status" value="1"/>
</dbReference>
<sequence>MSTPGSPDPRESAAPCLPTSSVESSVYVEPDPWNPGFPFPVTRSPLLTQRHLRSRACGIHGPVTRRTREMIPQDRKDEAYWNKRNKNNDAAKRSREKRRLKDLMLEGRLLALSDENAQLRAQLLDLRYDRSLRAEKCLASSVEAHNTLTMRILHMLTFSFHDAINTLITV</sequence>
<dbReference type="Proteomes" id="UP000261620">
    <property type="component" value="Unplaced"/>
</dbReference>
<dbReference type="AlphaFoldDB" id="A0A3Q3VQB6"/>
<dbReference type="GO" id="GO:0007623">
    <property type="term" value="P:circadian rhythm"/>
    <property type="evidence" value="ECO:0007669"/>
    <property type="project" value="TreeGrafter"/>
</dbReference>
<dbReference type="Pfam" id="PF07716">
    <property type="entry name" value="bZIP_2"/>
    <property type="match status" value="1"/>
</dbReference>
<dbReference type="InterPro" id="IPR004827">
    <property type="entry name" value="bZIP"/>
</dbReference>
<dbReference type="OMA" id="XXSTSTT"/>
<dbReference type="FunFam" id="1.20.5.170:FF:000025">
    <property type="entry name" value="nuclear factor interleukin-3-regulated protein-like"/>
    <property type="match status" value="1"/>
</dbReference>
<dbReference type="GO" id="GO:0003677">
    <property type="term" value="F:DNA binding"/>
    <property type="evidence" value="ECO:0007669"/>
    <property type="project" value="UniProtKB-KW"/>
</dbReference>
<proteinExistence type="inferred from homology"/>
<dbReference type="InterPro" id="IPR047229">
    <property type="entry name" value="NFIL3-like"/>
</dbReference>
<accession>A0A3Q3VQB6</accession>
<evidence type="ECO:0000256" key="2">
    <source>
        <dbReference type="ARBA" id="ARBA00023015"/>
    </source>
</evidence>
<evidence type="ECO:0000256" key="6">
    <source>
        <dbReference type="SAM" id="MobiDB-lite"/>
    </source>
</evidence>
<dbReference type="PROSITE" id="PS00036">
    <property type="entry name" value="BZIP_BASIC"/>
    <property type="match status" value="1"/>
</dbReference>
<dbReference type="PANTHER" id="PTHR15284">
    <property type="entry name" value="NUCLEAR FACTOR INTERLEUKIN-3-REGULATED PROTEIN"/>
    <property type="match status" value="1"/>
</dbReference>
<feature type="region of interest" description="Disordered" evidence="6">
    <location>
        <begin position="75"/>
        <end position="95"/>
    </location>
</feature>
<comment type="similarity">
    <text evidence="1">Belongs to the bZIP family. NFIL3 subfamily.</text>
</comment>
<evidence type="ECO:0000313" key="9">
    <source>
        <dbReference type="Proteomes" id="UP000261620"/>
    </source>
</evidence>
<feature type="domain" description="BZIP" evidence="7">
    <location>
        <begin position="77"/>
        <end position="127"/>
    </location>
</feature>
<evidence type="ECO:0000256" key="1">
    <source>
        <dbReference type="ARBA" id="ARBA00006079"/>
    </source>
</evidence>
<dbReference type="GO" id="GO:0003700">
    <property type="term" value="F:DNA-binding transcription factor activity"/>
    <property type="evidence" value="ECO:0007669"/>
    <property type="project" value="InterPro"/>
</dbReference>
<dbReference type="SUPFAM" id="SSF57959">
    <property type="entry name" value="Leucine zipper domain"/>
    <property type="match status" value="1"/>
</dbReference>
<evidence type="ECO:0000256" key="4">
    <source>
        <dbReference type="ARBA" id="ARBA00023163"/>
    </source>
</evidence>
<organism evidence="8 9">
    <name type="scientific">Mola mola</name>
    <name type="common">Ocean sunfish</name>
    <name type="synonym">Tetraodon mola</name>
    <dbReference type="NCBI Taxonomy" id="94237"/>
    <lineage>
        <taxon>Eukaryota</taxon>
        <taxon>Metazoa</taxon>
        <taxon>Chordata</taxon>
        <taxon>Craniata</taxon>
        <taxon>Vertebrata</taxon>
        <taxon>Euteleostomi</taxon>
        <taxon>Actinopterygii</taxon>
        <taxon>Neopterygii</taxon>
        <taxon>Teleostei</taxon>
        <taxon>Neoteleostei</taxon>
        <taxon>Acanthomorphata</taxon>
        <taxon>Eupercaria</taxon>
        <taxon>Tetraodontiformes</taxon>
        <taxon>Molidae</taxon>
        <taxon>Mola</taxon>
    </lineage>
</organism>
<protein>
    <recommendedName>
        <fullName evidence="7">BZIP domain-containing protein</fullName>
    </recommendedName>
</protein>
<keyword evidence="4" id="KW-0804">Transcription</keyword>
<reference evidence="8" key="1">
    <citation type="submission" date="2025-08" db="UniProtKB">
        <authorList>
            <consortium name="Ensembl"/>
        </authorList>
    </citation>
    <scope>IDENTIFICATION</scope>
</reference>
<evidence type="ECO:0000259" key="7">
    <source>
        <dbReference type="PROSITE" id="PS50217"/>
    </source>
</evidence>
<evidence type="ECO:0000256" key="5">
    <source>
        <dbReference type="ARBA" id="ARBA00023242"/>
    </source>
</evidence>
<evidence type="ECO:0000256" key="3">
    <source>
        <dbReference type="ARBA" id="ARBA00023125"/>
    </source>
</evidence>
<dbReference type="Gene3D" id="1.20.5.170">
    <property type="match status" value="1"/>
</dbReference>
<name>A0A3Q3VQB6_MOLML</name>
<dbReference type="STRING" id="94237.ENSMMOP00000000437"/>
<keyword evidence="5" id="KW-0539">Nucleus</keyword>
<keyword evidence="2" id="KW-0805">Transcription regulation</keyword>
<dbReference type="Ensembl" id="ENSMMOT00000000443.1">
    <property type="protein sequence ID" value="ENSMMOP00000000437.1"/>
    <property type="gene ID" value="ENSMMOG00000000353.1"/>
</dbReference>
<keyword evidence="9" id="KW-1185">Reference proteome</keyword>
<dbReference type="SMART" id="SM00338">
    <property type="entry name" value="BRLZ"/>
    <property type="match status" value="1"/>
</dbReference>
<dbReference type="GO" id="GO:0005634">
    <property type="term" value="C:nucleus"/>
    <property type="evidence" value="ECO:0007669"/>
    <property type="project" value="TreeGrafter"/>
</dbReference>
<evidence type="ECO:0000313" key="8">
    <source>
        <dbReference type="Ensembl" id="ENSMMOP00000000437.1"/>
    </source>
</evidence>
<dbReference type="InterPro" id="IPR046347">
    <property type="entry name" value="bZIP_sf"/>
</dbReference>
<reference evidence="8" key="2">
    <citation type="submission" date="2025-09" db="UniProtKB">
        <authorList>
            <consortium name="Ensembl"/>
        </authorList>
    </citation>
    <scope>IDENTIFICATION</scope>
</reference>
<keyword evidence="3" id="KW-0238">DNA-binding</keyword>